<dbReference type="SUPFAM" id="SSF51556">
    <property type="entry name" value="Metallo-dependent hydrolases"/>
    <property type="match status" value="1"/>
</dbReference>
<sequence>MNASFAIGNVNIVNERAGDGLLRGYNVVVDGKGTITAVGPRDTTTIPEGCHRVDGRGKYLLPGLINAHVHLFSDGKPLPELLTGATFQHAVSSVLHSPIGTVLSRRRAQVNARTLLLSGVTTFRTVGDVGYEAVALQRRFDSGKELGARMLASGPLLAITGGHGSPQIAMIGDSPWQARKNTRINIMNGVSAIKIAATGGVTDARKIGDAGRPQMSEEEMAAVCMEAHQAGLLVAAHAQSAQGVTMALRAGVDTIEHGCAMNDEIVDLFHDNPLSLRGWSALIPTLSAALPLVKLDRDVTGVSDIVIANAHIAVDEMIQGIHDAKAHGIAIGMGTDTGMTLVTQYNSWRELALLQRFGGLTPIEAIHAATRENARILGLDGITGQIGKGFSADMLLLAENPLLDWGSFVHPELVVTRGTVLKNPRVQRFDDIDTELDAMLV</sequence>
<dbReference type="Gene3D" id="3.30.110.90">
    <property type="entry name" value="Amidohydrolase"/>
    <property type="match status" value="1"/>
</dbReference>
<dbReference type="InterPro" id="IPR011059">
    <property type="entry name" value="Metal-dep_hydrolase_composite"/>
</dbReference>
<dbReference type="EMBL" id="JAAXZR010000004">
    <property type="protein sequence ID" value="NLT78792.1"/>
    <property type="molecule type" value="Genomic_DNA"/>
</dbReference>
<accession>A0A971CXW3</accession>
<dbReference type="GO" id="GO:0016810">
    <property type="term" value="F:hydrolase activity, acting on carbon-nitrogen (but not peptide) bonds"/>
    <property type="evidence" value="ECO:0007669"/>
    <property type="project" value="InterPro"/>
</dbReference>
<reference evidence="2" key="1">
    <citation type="journal article" date="2020" name="Biotechnol. Biofuels">
        <title>New insights from the biogas microbiome by comprehensive genome-resolved metagenomics of nearly 1600 species originating from multiple anaerobic digesters.</title>
        <authorList>
            <person name="Campanaro S."/>
            <person name="Treu L."/>
            <person name="Rodriguez-R L.M."/>
            <person name="Kovalovszki A."/>
            <person name="Ziels R.M."/>
            <person name="Maus I."/>
            <person name="Zhu X."/>
            <person name="Kougias P.G."/>
            <person name="Basile A."/>
            <person name="Luo G."/>
            <person name="Schluter A."/>
            <person name="Konstantinidis K.T."/>
            <person name="Angelidaki I."/>
        </authorList>
    </citation>
    <scope>NUCLEOTIDE SEQUENCE</scope>
    <source>
        <strain evidence="2">AS01afH2WH_6</strain>
    </source>
</reference>
<dbReference type="Proteomes" id="UP000767327">
    <property type="component" value="Unassembled WGS sequence"/>
</dbReference>
<dbReference type="Gene3D" id="3.40.50.10910">
    <property type="entry name" value="Amidohydrolase"/>
    <property type="match status" value="1"/>
</dbReference>
<dbReference type="InterPro" id="IPR032466">
    <property type="entry name" value="Metal_Hydrolase"/>
</dbReference>
<dbReference type="PANTHER" id="PTHR43135">
    <property type="entry name" value="ALPHA-D-RIBOSE 1-METHYLPHOSPHONATE 5-TRIPHOSPHATE DIPHOSPHATASE"/>
    <property type="match status" value="1"/>
</dbReference>
<dbReference type="InterPro" id="IPR006680">
    <property type="entry name" value="Amidohydro-rel"/>
</dbReference>
<reference evidence="2" key="2">
    <citation type="submission" date="2020-01" db="EMBL/GenBank/DDBJ databases">
        <authorList>
            <person name="Campanaro S."/>
        </authorList>
    </citation>
    <scope>NUCLEOTIDE SEQUENCE</scope>
    <source>
        <strain evidence="2">AS01afH2WH_6</strain>
    </source>
</reference>
<dbReference type="Pfam" id="PF01979">
    <property type="entry name" value="Amidohydro_1"/>
    <property type="match status" value="1"/>
</dbReference>
<dbReference type="RefSeq" id="WP_273172083.1">
    <property type="nucleotide sequence ID" value="NZ_CP181270.1"/>
</dbReference>
<evidence type="ECO:0000313" key="3">
    <source>
        <dbReference type="Proteomes" id="UP000767327"/>
    </source>
</evidence>
<protein>
    <submittedName>
        <fullName evidence="2">Amidohydrolase family protein</fullName>
    </submittedName>
</protein>
<dbReference type="Gene3D" id="2.30.40.10">
    <property type="entry name" value="Urease, subunit C, domain 1"/>
    <property type="match status" value="1"/>
</dbReference>
<dbReference type="PANTHER" id="PTHR43135:SF3">
    <property type="entry name" value="ALPHA-D-RIBOSE 1-METHYLPHOSPHONATE 5-TRIPHOSPHATE DIPHOSPHATASE"/>
    <property type="match status" value="1"/>
</dbReference>
<evidence type="ECO:0000259" key="1">
    <source>
        <dbReference type="Pfam" id="PF01979"/>
    </source>
</evidence>
<evidence type="ECO:0000313" key="2">
    <source>
        <dbReference type="EMBL" id="NLT78792.1"/>
    </source>
</evidence>
<comment type="caution">
    <text evidence="2">The sequence shown here is derived from an EMBL/GenBank/DDBJ whole genome shotgun (WGS) entry which is preliminary data.</text>
</comment>
<dbReference type="InterPro" id="IPR051781">
    <property type="entry name" value="Metallo-dep_Hydrolase"/>
</dbReference>
<dbReference type="CDD" id="cd01299">
    <property type="entry name" value="Met_dep_hydrolase_A"/>
    <property type="match status" value="1"/>
</dbReference>
<proteinExistence type="predicted"/>
<name>A0A971CXW3_9BIFI</name>
<dbReference type="InterPro" id="IPR057744">
    <property type="entry name" value="OTAase-like"/>
</dbReference>
<dbReference type="AlphaFoldDB" id="A0A971CXW3"/>
<organism evidence="2 3">
    <name type="scientific">Bifidobacterium crudilactis</name>
    <dbReference type="NCBI Taxonomy" id="327277"/>
    <lineage>
        <taxon>Bacteria</taxon>
        <taxon>Bacillati</taxon>
        <taxon>Actinomycetota</taxon>
        <taxon>Actinomycetes</taxon>
        <taxon>Bifidobacteriales</taxon>
        <taxon>Bifidobacteriaceae</taxon>
        <taxon>Bifidobacterium</taxon>
    </lineage>
</organism>
<gene>
    <name evidence="2" type="ORF">GXW98_00685</name>
</gene>
<dbReference type="SUPFAM" id="SSF51338">
    <property type="entry name" value="Composite domain of metallo-dependent hydrolases"/>
    <property type="match status" value="1"/>
</dbReference>
<dbReference type="Gene3D" id="1.20.58.520">
    <property type="entry name" value="Amidohydrolase"/>
    <property type="match status" value="1"/>
</dbReference>
<feature type="domain" description="Amidohydrolase-related" evidence="1">
    <location>
        <begin position="59"/>
        <end position="401"/>
    </location>
</feature>